<keyword evidence="2" id="KW-0732">Signal</keyword>
<feature type="chain" id="PRO_5045239355" evidence="2">
    <location>
        <begin position="24"/>
        <end position="354"/>
    </location>
</feature>
<protein>
    <submittedName>
        <fullName evidence="3">Uncharacterized protein</fullName>
    </submittedName>
</protein>
<dbReference type="InterPro" id="IPR008919">
    <property type="entry name" value="Retrov_capsid_N"/>
</dbReference>
<dbReference type="EMBL" id="WHWB01033446">
    <property type="protein sequence ID" value="KAJ7419811.1"/>
    <property type="molecule type" value="Genomic_DNA"/>
</dbReference>
<dbReference type="PANTHER" id="PTHR40389:SF3">
    <property type="entry name" value="IGE-BINDING PROTEIN"/>
    <property type="match status" value="1"/>
</dbReference>
<evidence type="ECO:0000313" key="4">
    <source>
        <dbReference type="Proteomes" id="UP001145742"/>
    </source>
</evidence>
<evidence type="ECO:0000256" key="2">
    <source>
        <dbReference type="SAM" id="SignalP"/>
    </source>
</evidence>
<dbReference type="InterPro" id="IPR050195">
    <property type="entry name" value="Primate_lentivir_Gag_pol-like"/>
</dbReference>
<evidence type="ECO:0000256" key="1">
    <source>
        <dbReference type="SAM" id="MobiDB-lite"/>
    </source>
</evidence>
<reference evidence="3" key="1">
    <citation type="submission" date="2019-10" db="EMBL/GenBank/DDBJ databases">
        <authorList>
            <person name="Soares A.E.R."/>
            <person name="Aleixo A."/>
            <person name="Schneider P."/>
            <person name="Miyaki C.Y."/>
            <person name="Schneider M.P."/>
            <person name="Mello C."/>
            <person name="Vasconcelos A.T.R."/>
        </authorList>
    </citation>
    <scope>NUCLEOTIDE SEQUENCE</scope>
    <source>
        <tissue evidence="3">Muscle</tissue>
    </source>
</reference>
<sequence>MREAAVPINKLLLLLMWAEKAGLFKLPSQLFDVTEWQELGDKLWNKAIDGGKELKILGPAWREVLNHLKQYQAEQKTAMAAQHVVDKDQDHHGQSKLFQTVLVAPGVEVPVLQNASEVQKAATAADTSHSAASTAEAKEPGCRPKAPRAPPLPPDGSSDSDYGDDTDRKHRDRGSQIPSALRHHPLPWDPPPPLYADVTDNIETRNWGKDVVIESEGGLLLRPKDGGNWFGIIRDALLESDWTAVGALESHCGFPVLQTTNVQGQAVETHKPFDWKLLQQLRSAVSQYQPHSELVKQMLGYVFSAELLSPNDCMALAKLLCTPSQYVQWRRLWEEECRKVVNTPRLQGNVLHGI</sequence>
<name>A0ABQ9DJ63_9PASS</name>
<feature type="signal peptide" evidence="2">
    <location>
        <begin position="1"/>
        <end position="23"/>
    </location>
</feature>
<proteinExistence type="predicted"/>
<feature type="compositionally biased region" description="Low complexity" evidence="1">
    <location>
        <begin position="121"/>
        <end position="135"/>
    </location>
</feature>
<evidence type="ECO:0000313" key="3">
    <source>
        <dbReference type="EMBL" id="KAJ7419811.1"/>
    </source>
</evidence>
<dbReference type="PANTHER" id="PTHR40389">
    <property type="entry name" value="ENDOGENOUS RETROVIRUS GROUP K MEMBER 24 GAG POLYPROTEIN-RELATED"/>
    <property type="match status" value="1"/>
</dbReference>
<organism evidence="3 4">
    <name type="scientific">Willisornis vidua</name>
    <name type="common">Xingu scale-backed antbird</name>
    <dbReference type="NCBI Taxonomy" id="1566151"/>
    <lineage>
        <taxon>Eukaryota</taxon>
        <taxon>Metazoa</taxon>
        <taxon>Chordata</taxon>
        <taxon>Craniata</taxon>
        <taxon>Vertebrata</taxon>
        <taxon>Euteleostomi</taxon>
        <taxon>Archelosauria</taxon>
        <taxon>Archosauria</taxon>
        <taxon>Dinosauria</taxon>
        <taxon>Saurischia</taxon>
        <taxon>Theropoda</taxon>
        <taxon>Coelurosauria</taxon>
        <taxon>Aves</taxon>
        <taxon>Neognathae</taxon>
        <taxon>Neoaves</taxon>
        <taxon>Telluraves</taxon>
        <taxon>Australaves</taxon>
        <taxon>Passeriformes</taxon>
        <taxon>Thamnophilidae</taxon>
        <taxon>Willisornis</taxon>
    </lineage>
</organism>
<accession>A0ABQ9DJ63</accession>
<dbReference type="Proteomes" id="UP001145742">
    <property type="component" value="Unassembled WGS sequence"/>
</dbReference>
<keyword evidence="4" id="KW-1185">Reference proteome</keyword>
<comment type="caution">
    <text evidence="3">The sequence shown here is derived from an EMBL/GenBank/DDBJ whole genome shotgun (WGS) entry which is preliminary data.</text>
</comment>
<feature type="region of interest" description="Disordered" evidence="1">
    <location>
        <begin position="120"/>
        <end position="197"/>
    </location>
</feature>
<dbReference type="SUPFAM" id="SSF47943">
    <property type="entry name" value="Retrovirus capsid protein, N-terminal core domain"/>
    <property type="match status" value="1"/>
</dbReference>
<dbReference type="Gene3D" id="1.10.375.10">
    <property type="entry name" value="Human Immunodeficiency Virus Type 1 Capsid Protein"/>
    <property type="match status" value="1"/>
</dbReference>
<gene>
    <name evidence="3" type="ORF">WISP_51981</name>
</gene>
<dbReference type="Pfam" id="PF00607">
    <property type="entry name" value="Gag_p24"/>
    <property type="match status" value="1"/>
</dbReference>